<feature type="region of interest" description="Disordered" evidence="1">
    <location>
        <begin position="42"/>
        <end position="90"/>
    </location>
</feature>
<protein>
    <submittedName>
        <fullName evidence="2">Uncharacterized protein</fullName>
    </submittedName>
</protein>
<proteinExistence type="predicted"/>
<dbReference type="EMBL" id="CP039350">
    <property type="protein sequence ID" value="QCD97763.1"/>
    <property type="molecule type" value="Genomic_DNA"/>
</dbReference>
<accession>A0A4D6MAA9</accession>
<sequence>MVHHPVKLKKEEKSETAETSQTVFRLPYQQFSSPPLHCTSALPHPFEVHRTGTKSTVRLENPPARRSPPSLRRPPCLRSPPSLRGSPSVRSPPFWWSASKIHRPETRKGYSSIWFKVVSDVAASANELSNTFVKEGFEKFGRGKLYELKANMIDRKKQGHDEVEDNYYQWDESSVADIGEEKFSEIAQHKSGDIDEGNFVETSTDQLEKEENGLYQDDKEIQQSNMYVRRRDDPRKRFKSISLRTPFATYSRRKRSQ</sequence>
<feature type="region of interest" description="Disordered" evidence="1">
    <location>
        <begin position="205"/>
        <end position="233"/>
    </location>
</feature>
<feature type="compositionally biased region" description="Low complexity" evidence="1">
    <location>
        <begin position="62"/>
        <end position="90"/>
    </location>
</feature>
<organism evidence="2 3">
    <name type="scientific">Vigna unguiculata</name>
    <name type="common">Cowpea</name>
    <dbReference type="NCBI Taxonomy" id="3917"/>
    <lineage>
        <taxon>Eukaryota</taxon>
        <taxon>Viridiplantae</taxon>
        <taxon>Streptophyta</taxon>
        <taxon>Embryophyta</taxon>
        <taxon>Tracheophyta</taxon>
        <taxon>Spermatophyta</taxon>
        <taxon>Magnoliopsida</taxon>
        <taxon>eudicotyledons</taxon>
        <taxon>Gunneridae</taxon>
        <taxon>Pentapetalae</taxon>
        <taxon>rosids</taxon>
        <taxon>fabids</taxon>
        <taxon>Fabales</taxon>
        <taxon>Fabaceae</taxon>
        <taxon>Papilionoideae</taxon>
        <taxon>50 kb inversion clade</taxon>
        <taxon>NPAAA clade</taxon>
        <taxon>indigoferoid/millettioid clade</taxon>
        <taxon>Phaseoleae</taxon>
        <taxon>Vigna</taxon>
    </lineage>
</organism>
<feature type="compositionally biased region" description="Basic and acidic residues" evidence="1">
    <location>
        <begin position="206"/>
        <end position="221"/>
    </location>
</feature>
<keyword evidence="3" id="KW-1185">Reference proteome</keyword>
<evidence type="ECO:0000313" key="3">
    <source>
        <dbReference type="Proteomes" id="UP000501690"/>
    </source>
</evidence>
<evidence type="ECO:0000313" key="2">
    <source>
        <dbReference type="EMBL" id="QCD97763.1"/>
    </source>
</evidence>
<name>A0A4D6MAA9_VIGUN</name>
<evidence type="ECO:0000256" key="1">
    <source>
        <dbReference type="SAM" id="MobiDB-lite"/>
    </source>
</evidence>
<reference evidence="2 3" key="1">
    <citation type="submission" date="2019-04" db="EMBL/GenBank/DDBJ databases">
        <title>An improved genome assembly and genetic linkage map for asparagus bean, Vigna unguiculata ssp. sesquipedialis.</title>
        <authorList>
            <person name="Xia Q."/>
            <person name="Zhang R."/>
            <person name="Dong Y."/>
        </authorList>
    </citation>
    <scope>NUCLEOTIDE SEQUENCE [LARGE SCALE GENOMIC DNA]</scope>
    <source>
        <tissue evidence="2">Leaf</tissue>
    </source>
</reference>
<dbReference type="Proteomes" id="UP000501690">
    <property type="component" value="Linkage Group LG6"/>
</dbReference>
<feature type="region of interest" description="Disordered" evidence="1">
    <location>
        <begin position="1"/>
        <end position="21"/>
    </location>
</feature>
<gene>
    <name evidence="2" type="ORF">DEO72_LG6g2475</name>
</gene>
<dbReference type="AlphaFoldDB" id="A0A4D6MAA9"/>